<sequence length="182" mass="21295">VLFAGGTFIVFWFLFILVAQPVHQENKRTNQKIQDKLLFIQKCYEILNQKSYYKAKSKENKLIRTTLDQRFFNQTKPALAASEQQHLIENLSNQTGVNIIRFRVDKPKYLEGLLSISTKVTTRSKLRNFINFIHMLESNQKFMIIEEMSIQRVNETDLEELEAQLTVSGFIQSMETGKKKTI</sequence>
<dbReference type="Pfam" id="PF10741">
    <property type="entry name" value="T2SSM_b"/>
    <property type="match status" value="1"/>
</dbReference>
<dbReference type="EMBL" id="UINC01116050">
    <property type="protein sequence ID" value="SVC87525.1"/>
    <property type="molecule type" value="Genomic_DNA"/>
</dbReference>
<protein>
    <submittedName>
        <fullName evidence="1">Uncharacterized protein</fullName>
    </submittedName>
</protein>
<gene>
    <name evidence="1" type="ORF">METZ01_LOCUS340379</name>
</gene>
<reference evidence="1" key="1">
    <citation type="submission" date="2018-05" db="EMBL/GenBank/DDBJ databases">
        <authorList>
            <person name="Lanie J.A."/>
            <person name="Ng W.-L."/>
            <person name="Kazmierczak K.M."/>
            <person name="Andrzejewski T.M."/>
            <person name="Davidsen T.M."/>
            <person name="Wayne K.J."/>
            <person name="Tettelin H."/>
            <person name="Glass J.I."/>
            <person name="Rusch D."/>
            <person name="Podicherti R."/>
            <person name="Tsui H.-C.T."/>
            <person name="Winkler M.E."/>
        </authorList>
    </citation>
    <scope>NUCLEOTIDE SEQUENCE</scope>
</reference>
<dbReference type="AlphaFoldDB" id="A0A382QRL8"/>
<feature type="non-terminal residue" evidence="1">
    <location>
        <position position="1"/>
    </location>
</feature>
<accession>A0A382QRL8</accession>
<dbReference type="InterPro" id="IPR034756">
    <property type="entry name" value="T2SSM_b"/>
</dbReference>
<organism evidence="1">
    <name type="scientific">marine metagenome</name>
    <dbReference type="NCBI Taxonomy" id="408172"/>
    <lineage>
        <taxon>unclassified sequences</taxon>
        <taxon>metagenomes</taxon>
        <taxon>ecological metagenomes</taxon>
    </lineage>
</organism>
<dbReference type="InterPro" id="IPR014717">
    <property type="entry name" value="Transl_elong_EF1B/ribsomal_bS6"/>
</dbReference>
<dbReference type="Gene3D" id="3.30.70.60">
    <property type="match status" value="1"/>
</dbReference>
<name>A0A382QRL8_9ZZZZ</name>
<proteinExistence type="predicted"/>
<evidence type="ECO:0000313" key="1">
    <source>
        <dbReference type="EMBL" id="SVC87525.1"/>
    </source>
</evidence>